<keyword evidence="4" id="KW-1003">Cell membrane</keyword>
<dbReference type="SUPFAM" id="SSF158472">
    <property type="entry name" value="HAMP domain-like"/>
    <property type="match status" value="1"/>
</dbReference>
<dbReference type="InterPro" id="IPR003660">
    <property type="entry name" value="HAMP_dom"/>
</dbReference>
<evidence type="ECO:0000256" key="2">
    <source>
        <dbReference type="ARBA" id="ARBA00004651"/>
    </source>
</evidence>
<dbReference type="EMBL" id="FRAF01000004">
    <property type="protein sequence ID" value="SHJ80999.1"/>
    <property type="molecule type" value="Genomic_DNA"/>
</dbReference>
<keyword evidence="8" id="KW-0547">Nucleotide-binding</keyword>
<dbReference type="SMART" id="SM00304">
    <property type="entry name" value="HAMP"/>
    <property type="match status" value="1"/>
</dbReference>
<evidence type="ECO:0000256" key="13">
    <source>
        <dbReference type="ARBA" id="ARBA00023136"/>
    </source>
</evidence>
<dbReference type="PANTHER" id="PTHR45528:SF1">
    <property type="entry name" value="SENSOR HISTIDINE KINASE CPXA"/>
    <property type="match status" value="1"/>
</dbReference>
<dbReference type="InterPro" id="IPR005467">
    <property type="entry name" value="His_kinase_dom"/>
</dbReference>
<evidence type="ECO:0000256" key="6">
    <source>
        <dbReference type="ARBA" id="ARBA00022679"/>
    </source>
</evidence>
<evidence type="ECO:0000313" key="18">
    <source>
        <dbReference type="Proteomes" id="UP000184016"/>
    </source>
</evidence>
<evidence type="ECO:0000256" key="14">
    <source>
        <dbReference type="SAM" id="Phobius"/>
    </source>
</evidence>
<dbReference type="Proteomes" id="UP000184016">
    <property type="component" value="Unassembled WGS sequence"/>
</dbReference>
<sequence>MLTSMFRRILVVYMSVIFLAFTLLSFVINMEIRHYLVEQRFVVLHRDAEILLPEIERANQIPQSNLRFKKQLARLKQRDDVTINLLLLNQGNDLRKIQQLSRQLIRNRDIYNTSAVKKVVNGQIIQIVGPFSKVNRESMFTIGLPIREQGVIIGALFLHTPIQSLQANQVTQIIVLIAIPILIITIGILYYFSRKFSHPLLKITQAVQFIGQGNFNQRVPVQGNDEVGQLAITFNQMAVKLSKLEEMRKDLIANVSHEIRTPLTSVRGFVQGILEGVIPATDQRKYLEIIYKELNRLNNILNSMLDLSAIETGHLTLNCHAVSWTPLVEDVIHRIRARIEQKNLEFRMVETPEDIEIWGDPERLTQILFNLLDNAIRHTSQGKIEIINSIENEKLQVCISDSGEGIPEEMLDHIWERFFTGSVSRTSSVARTGLGLTIVKYLVEKMQGTIEVQSTVGVGTIFTLRFPLYVCE</sequence>
<dbReference type="InterPro" id="IPR036890">
    <property type="entry name" value="HATPase_C_sf"/>
</dbReference>
<keyword evidence="10" id="KW-0067">ATP-binding</keyword>
<keyword evidence="5" id="KW-0597">Phosphoprotein</keyword>
<keyword evidence="6" id="KW-0808">Transferase</keyword>
<dbReference type="InterPro" id="IPR036097">
    <property type="entry name" value="HisK_dim/P_sf"/>
</dbReference>
<dbReference type="GO" id="GO:0000155">
    <property type="term" value="F:phosphorelay sensor kinase activity"/>
    <property type="evidence" value="ECO:0007669"/>
    <property type="project" value="InterPro"/>
</dbReference>
<dbReference type="SMART" id="SM00387">
    <property type="entry name" value="HATPase_c"/>
    <property type="match status" value="1"/>
</dbReference>
<feature type="domain" description="HAMP" evidence="16">
    <location>
        <begin position="194"/>
        <end position="246"/>
    </location>
</feature>
<dbReference type="CDD" id="cd00082">
    <property type="entry name" value="HisKA"/>
    <property type="match status" value="1"/>
</dbReference>
<dbReference type="CDD" id="cd06225">
    <property type="entry name" value="HAMP"/>
    <property type="match status" value="1"/>
</dbReference>
<evidence type="ECO:0000256" key="11">
    <source>
        <dbReference type="ARBA" id="ARBA00022989"/>
    </source>
</evidence>
<keyword evidence="18" id="KW-1185">Reference proteome</keyword>
<evidence type="ECO:0000256" key="5">
    <source>
        <dbReference type="ARBA" id="ARBA00022553"/>
    </source>
</evidence>
<dbReference type="InterPro" id="IPR050398">
    <property type="entry name" value="HssS/ArlS-like"/>
</dbReference>
<dbReference type="FunFam" id="3.30.565.10:FF:000006">
    <property type="entry name" value="Sensor histidine kinase WalK"/>
    <property type="match status" value="1"/>
</dbReference>
<comment type="catalytic activity">
    <reaction evidence="1">
        <text>ATP + protein L-histidine = ADP + protein N-phospho-L-histidine.</text>
        <dbReference type="EC" id="2.7.13.3"/>
    </reaction>
</comment>
<dbReference type="Pfam" id="PF00512">
    <property type="entry name" value="HisKA"/>
    <property type="match status" value="1"/>
</dbReference>
<dbReference type="CDD" id="cd00075">
    <property type="entry name" value="HATPase"/>
    <property type="match status" value="1"/>
</dbReference>
<comment type="subcellular location">
    <subcellularLocation>
        <location evidence="2">Cell membrane</location>
        <topology evidence="2">Multi-pass membrane protein</topology>
    </subcellularLocation>
</comment>
<reference evidence="18" key="1">
    <citation type="submission" date="2016-11" db="EMBL/GenBank/DDBJ databases">
        <authorList>
            <person name="Varghese N."/>
            <person name="Submissions S."/>
        </authorList>
    </citation>
    <scope>NUCLEOTIDE SEQUENCE [LARGE SCALE GENOMIC DNA]</scope>
    <source>
        <strain evidence="18">USBA-503</strain>
    </source>
</reference>
<dbReference type="OrthoDB" id="9813151at2"/>
<dbReference type="GO" id="GO:0005886">
    <property type="term" value="C:plasma membrane"/>
    <property type="evidence" value="ECO:0007669"/>
    <property type="project" value="UniProtKB-SubCell"/>
</dbReference>
<dbReference type="Pfam" id="PF02518">
    <property type="entry name" value="HATPase_c"/>
    <property type="match status" value="1"/>
</dbReference>
<dbReference type="Gene3D" id="1.10.287.130">
    <property type="match status" value="1"/>
</dbReference>
<evidence type="ECO:0000256" key="10">
    <source>
        <dbReference type="ARBA" id="ARBA00022840"/>
    </source>
</evidence>
<dbReference type="Gene3D" id="6.10.340.10">
    <property type="match status" value="1"/>
</dbReference>
<dbReference type="STRING" id="1830138.SAMN05443507_1045"/>
<protein>
    <recommendedName>
        <fullName evidence="3">histidine kinase</fullName>
        <ecNumber evidence="3">2.7.13.3</ecNumber>
    </recommendedName>
</protein>
<dbReference type="SUPFAM" id="SSF47384">
    <property type="entry name" value="Homodimeric domain of signal transducing histidine kinase"/>
    <property type="match status" value="1"/>
</dbReference>
<dbReference type="PANTHER" id="PTHR45528">
    <property type="entry name" value="SENSOR HISTIDINE KINASE CPXA"/>
    <property type="match status" value="1"/>
</dbReference>
<feature type="transmembrane region" description="Helical" evidence="14">
    <location>
        <begin position="173"/>
        <end position="192"/>
    </location>
</feature>
<keyword evidence="7 14" id="KW-0812">Transmembrane</keyword>
<dbReference type="AlphaFoldDB" id="A0A1M6MC48"/>
<feature type="transmembrane region" description="Helical" evidence="14">
    <location>
        <begin position="9"/>
        <end position="28"/>
    </location>
</feature>
<keyword evidence="12" id="KW-0902">Two-component regulatory system</keyword>
<evidence type="ECO:0000256" key="8">
    <source>
        <dbReference type="ARBA" id="ARBA00022741"/>
    </source>
</evidence>
<dbReference type="PROSITE" id="PS50885">
    <property type="entry name" value="HAMP"/>
    <property type="match status" value="1"/>
</dbReference>
<keyword evidence="9 17" id="KW-0418">Kinase</keyword>
<keyword evidence="11 14" id="KW-1133">Transmembrane helix</keyword>
<proteinExistence type="predicted"/>
<dbReference type="GO" id="GO:0005524">
    <property type="term" value="F:ATP binding"/>
    <property type="evidence" value="ECO:0007669"/>
    <property type="project" value="UniProtKB-KW"/>
</dbReference>
<dbReference type="Pfam" id="PF00672">
    <property type="entry name" value="HAMP"/>
    <property type="match status" value="1"/>
</dbReference>
<feature type="domain" description="Histidine kinase" evidence="15">
    <location>
        <begin position="254"/>
        <end position="470"/>
    </location>
</feature>
<dbReference type="InterPro" id="IPR003661">
    <property type="entry name" value="HisK_dim/P_dom"/>
</dbReference>
<dbReference type="SMART" id="SM00388">
    <property type="entry name" value="HisKA"/>
    <property type="match status" value="1"/>
</dbReference>
<dbReference type="PROSITE" id="PS50109">
    <property type="entry name" value="HIS_KIN"/>
    <property type="match status" value="1"/>
</dbReference>
<evidence type="ECO:0000256" key="1">
    <source>
        <dbReference type="ARBA" id="ARBA00000085"/>
    </source>
</evidence>
<dbReference type="FunFam" id="1.10.287.130:FF:000001">
    <property type="entry name" value="Two-component sensor histidine kinase"/>
    <property type="match status" value="1"/>
</dbReference>
<evidence type="ECO:0000256" key="9">
    <source>
        <dbReference type="ARBA" id="ARBA00022777"/>
    </source>
</evidence>
<evidence type="ECO:0000256" key="4">
    <source>
        <dbReference type="ARBA" id="ARBA00022475"/>
    </source>
</evidence>
<dbReference type="InterPro" id="IPR004358">
    <property type="entry name" value="Sig_transdc_His_kin-like_C"/>
</dbReference>
<dbReference type="SUPFAM" id="SSF55874">
    <property type="entry name" value="ATPase domain of HSP90 chaperone/DNA topoisomerase II/histidine kinase"/>
    <property type="match status" value="1"/>
</dbReference>
<keyword evidence="13 14" id="KW-0472">Membrane</keyword>
<dbReference type="InterPro" id="IPR003594">
    <property type="entry name" value="HATPase_dom"/>
</dbReference>
<evidence type="ECO:0000313" key="17">
    <source>
        <dbReference type="EMBL" id="SHJ80999.1"/>
    </source>
</evidence>
<dbReference type="Gene3D" id="3.30.565.10">
    <property type="entry name" value="Histidine kinase-like ATPase, C-terminal domain"/>
    <property type="match status" value="1"/>
</dbReference>
<gene>
    <name evidence="17" type="ORF">SAMN05443507_1045</name>
</gene>
<evidence type="ECO:0000256" key="7">
    <source>
        <dbReference type="ARBA" id="ARBA00022692"/>
    </source>
</evidence>
<evidence type="ECO:0000259" key="16">
    <source>
        <dbReference type="PROSITE" id="PS50885"/>
    </source>
</evidence>
<name>A0A1M6MC48_9BACL</name>
<evidence type="ECO:0000256" key="12">
    <source>
        <dbReference type="ARBA" id="ARBA00023012"/>
    </source>
</evidence>
<accession>A0A1M6MC48</accession>
<evidence type="ECO:0000256" key="3">
    <source>
        <dbReference type="ARBA" id="ARBA00012438"/>
    </source>
</evidence>
<organism evidence="17 18">
    <name type="scientific">Alicyclobacillus tolerans</name>
    <dbReference type="NCBI Taxonomy" id="90970"/>
    <lineage>
        <taxon>Bacteria</taxon>
        <taxon>Bacillati</taxon>
        <taxon>Bacillota</taxon>
        <taxon>Bacilli</taxon>
        <taxon>Bacillales</taxon>
        <taxon>Alicyclobacillaceae</taxon>
        <taxon>Alicyclobacillus</taxon>
    </lineage>
</organism>
<dbReference type="PRINTS" id="PR00344">
    <property type="entry name" value="BCTRLSENSOR"/>
</dbReference>
<dbReference type="RefSeq" id="WP_072873096.1">
    <property type="nucleotide sequence ID" value="NZ_FRAF01000004.1"/>
</dbReference>
<dbReference type="EC" id="2.7.13.3" evidence="3"/>
<evidence type="ECO:0000259" key="15">
    <source>
        <dbReference type="PROSITE" id="PS50109"/>
    </source>
</evidence>